<evidence type="ECO:0000313" key="2">
    <source>
        <dbReference type="EMBL" id="MBI2677461.1"/>
    </source>
</evidence>
<organism evidence="2 3">
    <name type="scientific">Candidatus Korobacter versatilis</name>
    <dbReference type="NCBI Taxonomy" id="658062"/>
    <lineage>
        <taxon>Bacteria</taxon>
        <taxon>Pseudomonadati</taxon>
        <taxon>Acidobacteriota</taxon>
        <taxon>Terriglobia</taxon>
        <taxon>Terriglobales</taxon>
        <taxon>Candidatus Korobacteraceae</taxon>
        <taxon>Candidatus Korobacter</taxon>
    </lineage>
</organism>
<dbReference type="InterPro" id="IPR002491">
    <property type="entry name" value="ABC_transptr_periplasmic_BD"/>
</dbReference>
<dbReference type="AlphaFoldDB" id="A0A932A794"/>
<dbReference type="EMBL" id="JACPNR010000004">
    <property type="protein sequence ID" value="MBI2677461.1"/>
    <property type="molecule type" value="Genomic_DNA"/>
</dbReference>
<accession>A0A932A794</accession>
<evidence type="ECO:0000313" key="3">
    <source>
        <dbReference type="Proteomes" id="UP000779809"/>
    </source>
</evidence>
<feature type="domain" description="Fe/B12 periplasmic-binding" evidence="1">
    <location>
        <begin position="9"/>
        <end position="256"/>
    </location>
</feature>
<dbReference type="PROSITE" id="PS50983">
    <property type="entry name" value="FE_B12_PBP"/>
    <property type="match status" value="1"/>
</dbReference>
<dbReference type="Proteomes" id="UP000779809">
    <property type="component" value="Unassembled WGS sequence"/>
</dbReference>
<proteinExistence type="predicted"/>
<dbReference type="PANTHER" id="PTHR42860:SF2">
    <property type="entry name" value="BLL4160 PROTEIN"/>
    <property type="match status" value="1"/>
</dbReference>
<comment type="caution">
    <text evidence="2">The sequence shown here is derived from an EMBL/GenBank/DDBJ whole genome shotgun (WGS) entry which is preliminary data.</text>
</comment>
<sequence length="276" mass="29438">MSSDHSPRRVVSLQPSATVTLADLGLLDRLVACTKWCAEVVPQIRSQRTLVADSWTADAAEILAVNPDLVIASVPYQAEAVTEILKAGARFLGLAPRTLTDVYADIAAIAGIMHTSGRGNAVIGGMQSEVEAMRVRTRDLGRRRVHCEEWGKPLIHSQPWVAELVTAAGGEFIGTPGAHADAASIAASQPDVIIAAWCGAGDRVPLEKLVRERGWQDLPAVRMNNVYCIADELLNTPASTLIGGLHGLAAAIHPETFSSLPRGLRRVQPTAEPVIK</sequence>
<protein>
    <submittedName>
        <fullName evidence="2">ABC transporter substrate-binding protein</fullName>
    </submittedName>
</protein>
<dbReference type="SUPFAM" id="SSF53807">
    <property type="entry name" value="Helical backbone' metal receptor"/>
    <property type="match status" value="1"/>
</dbReference>
<dbReference type="PANTHER" id="PTHR42860">
    <property type="entry name" value="VITAMIN B12-BINDING PROTEIN"/>
    <property type="match status" value="1"/>
</dbReference>
<gene>
    <name evidence="2" type="ORF">HYX28_01625</name>
</gene>
<name>A0A932A794_9BACT</name>
<dbReference type="InterPro" id="IPR051030">
    <property type="entry name" value="Vitamin_B12-ABC_binding"/>
</dbReference>
<reference evidence="2" key="1">
    <citation type="submission" date="2020-07" db="EMBL/GenBank/DDBJ databases">
        <title>Huge and variable diversity of episymbiotic CPR bacteria and DPANN archaea in groundwater ecosystems.</title>
        <authorList>
            <person name="He C.Y."/>
            <person name="Keren R."/>
            <person name="Whittaker M."/>
            <person name="Farag I.F."/>
            <person name="Doudna J."/>
            <person name="Cate J.H.D."/>
            <person name="Banfield J.F."/>
        </authorList>
    </citation>
    <scope>NUCLEOTIDE SEQUENCE</scope>
    <source>
        <strain evidence="2">NC_groundwater_580_Pr5_B-0.1um_64_19</strain>
    </source>
</reference>
<dbReference type="Gene3D" id="3.40.50.1980">
    <property type="entry name" value="Nitrogenase molybdenum iron protein domain"/>
    <property type="match status" value="2"/>
</dbReference>
<dbReference type="Pfam" id="PF01497">
    <property type="entry name" value="Peripla_BP_2"/>
    <property type="match status" value="1"/>
</dbReference>
<evidence type="ECO:0000259" key="1">
    <source>
        <dbReference type="PROSITE" id="PS50983"/>
    </source>
</evidence>